<comment type="caution">
    <text evidence="3">The sequence shown here is derived from an EMBL/GenBank/DDBJ whole genome shotgun (WGS) entry which is preliminary data.</text>
</comment>
<organism evidence="3 4">
    <name type="scientific">Nocardia nova</name>
    <dbReference type="NCBI Taxonomy" id="37330"/>
    <lineage>
        <taxon>Bacteria</taxon>
        <taxon>Bacillati</taxon>
        <taxon>Actinomycetota</taxon>
        <taxon>Actinomycetes</taxon>
        <taxon>Mycobacteriales</taxon>
        <taxon>Nocardiaceae</taxon>
        <taxon>Nocardia</taxon>
    </lineage>
</organism>
<evidence type="ECO:0000313" key="3">
    <source>
        <dbReference type="EMBL" id="PPJ29708.1"/>
    </source>
</evidence>
<dbReference type="Pfam" id="PF06259">
    <property type="entry name" value="Abhydrolase_8"/>
    <property type="match status" value="1"/>
</dbReference>
<gene>
    <name evidence="3" type="ORF">C5E45_34040</name>
</gene>
<dbReference type="EMBL" id="PSZC01000047">
    <property type="protein sequence ID" value="PPJ29708.1"/>
    <property type="molecule type" value="Genomic_DNA"/>
</dbReference>
<feature type="domain" description="DUF1023" evidence="2">
    <location>
        <begin position="295"/>
        <end position="462"/>
    </location>
</feature>
<sequence>MTTVSHVRGCQPHTMIDYATNLTAQNTTFAIEGERANRDVDTAMNNWHGSAATAASARALSHEVSANHLSETLTTIADHLNSFGAALDGYRTSLLGLVDIEIPAAGMTVDDAGNVTAPKVPADPGKNPITTGMVQQILDGQASGFQTRIKNLLAQFETAEGAAAQALTTAMQELGEYEAKPEGSKPVSTQVQAILDSKAQLPSDPKQLHDFWEALTPAEKDALWQHDQYLGNRDGIPAVDRDRFNRMKLDDELARAQAGDPSVVSRSKDLAAVESALKGHPDRMLMLLDTQSGAMAHAAVSVGNPDTAQNVSVTAPGLNTSVHSSLEGMANEAQNLRDTATSELRNLPNGDPRKNQSVATIAWIGGDLPQTGPLDKSDTYLTPETYPGLANVASDALAKKGAHSLAGFYDGLGASHDGDLHLTAVGHSYGSLMTGLALQEPGRHPVDDLVVYGSPGLDLPSSQSPATSLSHALGLDNPLLDTVTNSIGGGVDPSRLGVAPGHMYEMTAHNDPVAHFNAFGPSPENIPGFTHLETASTTTDDGVHRDGATGHSEYPRPGDNGQLRTPGWNTAMIIAGLPEHAVQAPPGRDTMGTVLNTIEGLFK</sequence>
<protein>
    <recommendedName>
        <fullName evidence="2">DUF1023 domain-containing protein</fullName>
    </recommendedName>
</protein>
<dbReference type="SUPFAM" id="SSF140453">
    <property type="entry name" value="EsxAB dimer-like"/>
    <property type="match status" value="1"/>
</dbReference>
<dbReference type="InterPro" id="IPR010427">
    <property type="entry name" value="DUF1023"/>
</dbReference>
<dbReference type="InterPro" id="IPR036689">
    <property type="entry name" value="ESAT-6-like_sf"/>
</dbReference>
<accession>A0A2S6A8W2</accession>
<dbReference type="Proteomes" id="UP000239874">
    <property type="component" value="Unassembled WGS sequence"/>
</dbReference>
<evidence type="ECO:0000259" key="2">
    <source>
        <dbReference type="Pfam" id="PF06259"/>
    </source>
</evidence>
<evidence type="ECO:0000256" key="1">
    <source>
        <dbReference type="SAM" id="MobiDB-lite"/>
    </source>
</evidence>
<reference evidence="3 4" key="1">
    <citation type="submission" date="2018-02" db="EMBL/GenBank/DDBJ databases">
        <title>8 Nocardia nova and 1 Nocardia cyriacigeorgica strain used for evolution to TMP-SMX.</title>
        <authorList>
            <person name="Mehta H."/>
            <person name="Weng J."/>
            <person name="Shamoo Y."/>
        </authorList>
    </citation>
    <scope>NUCLEOTIDE SEQUENCE [LARGE SCALE GENOMIC DNA]</scope>
    <source>
        <strain evidence="3 4">MDA3139</strain>
    </source>
</reference>
<proteinExistence type="predicted"/>
<dbReference type="RefSeq" id="WP_104380737.1">
    <property type="nucleotide sequence ID" value="NZ_PSZC01000047.1"/>
</dbReference>
<feature type="region of interest" description="Disordered" evidence="1">
    <location>
        <begin position="537"/>
        <end position="565"/>
    </location>
</feature>
<dbReference type="InterPro" id="IPR029058">
    <property type="entry name" value="AB_hydrolase_fold"/>
</dbReference>
<dbReference type="SUPFAM" id="SSF53474">
    <property type="entry name" value="alpha/beta-Hydrolases"/>
    <property type="match status" value="1"/>
</dbReference>
<evidence type="ECO:0000313" key="4">
    <source>
        <dbReference type="Proteomes" id="UP000239874"/>
    </source>
</evidence>
<feature type="compositionally biased region" description="Basic and acidic residues" evidence="1">
    <location>
        <begin position="541"/>
        <end position="556"/>
    </location>
</feature>
<name>A0A2S6A8W2_9NOCA</name>
<dbReference type="AlphaFoldDB" id="A0A2S6A8W2"/>